<evidence type="ECO:0000259" key="8">
    <source>
        <dbReference type="Pfam" id="PF09335"/>
    </source>
</evidence>
<evidence type="ECO:0000256" key="4">
    <source>
        <dbReference type="ARBA" id="ARBA00022692"/>
    </source>
</evidence>
<dbReference type="InterPro" id="IPR032818">
    <property type="entry name" value="DedA-like"/>
</dbReference>
<dbReference type="InterPro" id="IPR032816">
    <property type="entry name" value="VTT_dom"/>
</dbReference>
<feature type="domain" description="VTT" evidence="8">
    <location>
        <begin position="35"/>
        <end position="160"/>
    </location>
</feature>
<sequence>MIEAINGAILDVSGQWWVLLIVFAFCAIDAFFPIVPSESLLVGLASVAVTTGDPDLLLLGVLGALGAVLGDQIAYWLGARVGTERFAWMRRPRSRRVLRFARRELDRRGGLLIFTARYIPIGRTAVNFTAGATGYARGMFTAFDAASCVFWAAYSVAIGALAGQWFEEHKVLAIVVSVAIAIALGYFMDRLIYFFLRRRQQHTDAHDSAH</sequence>
<evidence type="ECO:0000256" key="6">
    <source>
        <dbReference type="ARBA" id="ARBA00023136"/>
    </source>
</evidence>
<comment type="caution">
    <text evidence="9">The sequence shown here is derived from an EMBL/GenBank/DDBJ whole genome shotgun (WGS) entry which is preliminary data.</text>
</comment>
<dbReference type="PANTHER" id="PTHR30353">
    <property type="entry name" value="INNER MEMBRANE PROTEIN DEDA-RELATED"/>
    <property type="match status" value="1"/>
</dbReference>
<gene>
    <name evidence="9" type="ORF">GCM10022377_14270</name>
</gene>
<keyword evidence="10" id="KW-1185">Reference proteome</keyword>
<comment type="similarity">
    <text evidence="2 7">Belongs to the DedA family.</text>
</comment>
<keyword evidence="5 7" id="KW-1133">Transmembrane helix</keyword>
<feature type="transmembrane region" description="Helical" evidence="7">
    <location>
        <begin position="172"/>
        <end position="196"/>
    </location>
</feature>
<keyword evidence="3 7" id="KW-1003">Cell membrane</keyword>
<organism evidence="9 10">
    <name type="scientific">Zhihengliuella alba</name>
    <dbReference type="NCBI Taxonomy" id="547018"/>
    <lineage>
        <taxon>Bacteria</taxon>
        <taxon>Bacillati</taxon>
        <taxon>Actinomycetota</taxon>
        <taxon>Actinomycetes</taxon>
        <taxon>Micrococcales</taxon>
        <taxon>Micrococcaceae</taxon>
        <taxon>Zhihengliuella</taxon>
    </lineage>
</organism>
<reference evidence="10" key="1">
    <citation type="journal article" date="2019" name="Int. J. Syst. Evol. Microbiol.">
        <title>The Global Catalogue of Microorganisms (GCM) 10K type strain sequencing project: providing services to taxonomists for standard genome sequencing and annotation.</title>
        <authorList>
            <consortium name="The Broad Institute Genomics Platform"/>
            <consortium name="The Broad Institute Genome Sequencing Center for Infectious Disease"/>
            <person name="Wu L."/>
            <person name="Ma J."/>
        </authorList>
    </citation>
    <scope>NUCLEOTIDE SEQUENCE [LARGE SCALE GENOMIC DNA]</scope>
    <source>
        <strain evidence="10">JCM 16961</strain>
    </source>
</reference>
<dbReference type="PANTHER" id="PTHR30353:SF0">
    <property type="entry name" value="TRANSMEMBRANE PROTEIN"/>
    <property type="match status" value="1"/>
</dbReference>
<feature type="transmembrane region" description="Helical" evidence="7">
    <location>
        <begin position="16"/>
        <end position="36"/>
    </location>
</feature>
<proteinExistence type="inferred from homology"/>
<evidence type="ECO:0000256" key="7">
    <source>
        <dbReference type="RuleBase" id="RU367016"/>
    </source>
</evidence>
<feature type="transmembrane region" description="Helical" evidence="7">
    <location>
        <begin position="145"/>
        <end position="166"/>
    </location>
</feature>
<evidence type="ECO:0000313" key="9">
    <source>
        <dbReference type="EMBL" id="GAA3701738.1"/>
    </source>
</evidence>
<name>A0ABP7D6Y2_9MICC</name>
<dbReference type="Pfam" id="PF09335">
    <property type="entry name" value="VTT_dom"/>
    <property type="match status" value="1"/>
</dbReference>
<dbReference type="RefSeq" id="WP_344882115.1">
    <property type="nucleotide sequence ID" value="NZ_BAABCJ010000002.1"/>
</dbReference>
<evidence type="ECO:0000256" key="5">
    <source>
        <dbReference type="ARBA" id="ARBA00022989"/>
    </source>
</evidence>
<comment type="subcellular location">
    <subcellularLocation>
        <location evidence="1 7">Cell membrane</location>
        <topology evidence="1 7">Multi-pass membrane protein</topology>
    </subcellularLocation>
</comment>
<protein>
    <recommendedName>
        <fullName evidence="8">VTT domain-containing protein</fullName>
    </recommendedName>
</protein>
<dbReference type="Proteomes" id="UP001501536">
    <property type="component" value="Unassembled WGS sequence"/>
</dbReference>
<evidence type="ECO:0000313" key="10">
    <source>
        <dbReference type="Proteomes" id="UP001501536"/>
    </source>
</evidence>
<dbReference type="EMBL" id="BAABCJ010000002">
    <property type="protein sequence ID" value="GAA3701738.1"/>
    <property type="molecule type" value="Genomic_DNA"/>
</dbReference>
<evidence type="ECO:0000256" key="2">
    <source>
        <dbReference type="ARBA" id="ARBA00010792"/>
    </source>
</evidence>
<keyword evidence="4 7" id="KW-0812">Transmembrane</keyword>
<evidence type="ECO:0000256" key="1">
    <source>
        <dbReference type="ARBA" id="ARBA00004651"/>
    </source>
</evidence>
<feature type="transmembrane region" description="Helical" evidence="7">
    <location>
        <begin position="56"/>
        <end position="77"/>
    </location>
</feature>
<keyword evidence="6 7" id="KW-0472">Membrane</keyword>
<accession>A0ABP7D6Y2</accession>
<evidence type="ECO:0000256" key="3">
    <source>
        <dbReference type="ARBA" id="ARBA00022475"/>
    </source>
</evidence>